<feature type="transmembrane region" description="Helical" evidence="2">
    <location>
        <begin position="56"/>
        <end position="74"/>
    </location>
</feature>
<dbReference type="PANTHER" id="PTHR22911:SF137">
    <property type="entry name" value="SOLUTE CARRIER FAMILY 35 MEMBER G2-RELATED"/>
    <property type="match status" value="1"/>
</dbReference>
<dbReference type="AlphaFoldDB" id="A0A812JAS3"/>
<feature type="transmembrane region" description="Helical" evidence="2">
    <location>
        <begin position="81"/>
        <end position="103"/>
    </location>
</feature>
<reference evidence="4" key="1">
    <citation type="submission" date="2021-02" db="EMBL/GenBank/DDBJ databases">
        <authorList>
            <person name="Dougan E. K."/>
            <person name="Rhodes N."/>
            <person name="Thang M."/>
            <person name="Chan C."/>
        </authorList>
    </citation>
    <scope>NUCLEOTIDE SEQUENCE</scope>
</reference>
<name>A0A812JAS3_SYMPI</name>
<feature type="transmembrane region" description="Helical" evidence="2">
    <location>
        <begin position="147"/>
        <end position="165"/>
    </location>
</feature>
<feature type="transmembrane region" description="Helical" evidence="2">
    <location>
        <begin position="123"/>
        <end position="140"/>
    </location>
</feature>
<evidence type="ECO:0000256" key="1">
    <source>
        <dbReference type="SAM" id="MobiDB-lite"/>
    </source>
</evidence>
<feature type="compositionally biased region" description="Low complexity" evidence="1">
    <location>
        <begin position="210"/>
        <end position="220"/>
    </location>
</feature>
<dbReference type="Pfam" id="PF00892">
    <property type="entry name" value="EamA"/>
    <property type="match status" value="1"/>
</dbReference>
<dbReference type="InterPro" id="IPR037185">
    <property type="entry name" value="EmrE-like"/>
</dbReference>
<accession>A0A812JAS3</accession>
<dbReference type="OrthoDB" id="306876at2759"/>
<dbReference type="PANTHER" id="PTHR22911">
    <property type="entry name" value="ACYL-MALONYL CONDENSING ENZYME-RELATED"/>
    <property type="match status" value="1"/>
</dbReference>
<evidence type="ECO:0000313" key="5">
    <source>
        <dbReference type="Proteomes" id="UP000649617"/>
    </source>
</evidence>
<feature type="region of interest" description="Disordered" evidence="1">
    <location>
        <begin position="238"/>
        <end position="258"/>
    </location>
</feature>
<dbReference type="EMBL" id="CAJNIZ010001912">
    <property type="protein sequence ID" value="CAE7202678.1"/>
    <property type="molecule type" value="Genomic_DNA"/>
</dbReference>
<evidence type="ECO:0000313" key="4">
    <source>
        <dbReference type="EMBL" id="CAE7202678.1"/>
    </source>
</evidence>
<keyword evidence="2" id="KW-0812">Transmembrane</keyword>
<protein>
    <submittedName>
        <fullName evidence="4">NRPS8 protein</fullName>
    </submittedName>
</protein>
<keyword evidence="2" id="KW-1133">Transmembrane helix</keyword>
<dbReference type="SUPFAM" id="SSF103481">
    <property type="entry name" value="Multidrug resistance efflux transporter EmrE"/>
    <property type="match status" value="2"/>
</dbReference>
<dbReference type="GO" id="GO:0016020">
    <property type="term" value="C:membrane"/>
    <property type="evidence" value="ECO:0007669"/>
    <property type="project" value="InterPro"/>
</dbReference>
<feature type="region of interest" description="Disordered" evidence="1">
    <location>
        <begin position="202"/>
        <end position="226"/>
    </location>
</feature>
<keyword evidence="5" id="KW-1185">Reference proteome</keyword>
<feature type="transmembrane region" description="Helical" evidence="2">
    <location>
        <begin position="177"/>
        <end position="194"/>
    </location>
</feature>
<keyword evidence="2" id="KW-0472">Membrane</keyword>
<feature type="non-terminal residue" evidence="4">
    <location>
        <position position="1"/>
    </location>
</feature>
<sequence>IDIIAAALLGLLFLGERVSVLHFVALVLSVTGAVCISQPHFLFGVDGKEPQQAPMGYCLAMLSGCFQACCYVCARKSAHIPVSLLTVVSLLLAIPLTCIPPLLQIGHGNFEPVREAPWRALGLLSMLVVVTLLSILLPAAGSTRCPAAVSATVYTSANMITGYLAQTVLFDDVPKPLKLFGAACMLLSVVLMAVRCQAQDQPEEPEPSCADVADTTPTPATDDETRSLGSFVASEVSFSSSSSRLRRRSSTSSKPLPQRLGTCLPVWCLPQPSA</sequence>
<evidence type="ECO:0000259" key="3">
    <source>
        <dbReference type="Pfam" id="PF00892"/>
    </source>
</evidence>
<gene>
    <name evidence="4" type="primary">NRPS8</name>
    <name evidence="4" type="ORF">SPIL2461_LOCUS1861</name>
</gene>
<comment type="caution">
    <text evidence="4">The sequence shown here is derived from an EMBL/GenBank/DDBJ whole genome shotgun (WGS) entry which is preliminary data.</text>
</comment>
<evidence type="ECO:0000256" key="2">
    <source>
        <dbReference type="SAM" id="Phobius"/>
    </source>
</evidence>
<dbReference type="InterPro" id="IPR000620">
    <property type="entry name" value="EamA_dom"/>
</dbReference>
<proteinExistence type="predicted"/>
<organism evidence="4 5">
    <name type="scientific">Symbiodinium pilosum</name>
    <name type="common">Dinoflagellate</name>
    <dbReference type="NCBI Taxonomy" id="2952"/>
    <lineage>
        <taxon>Eukaryota</taxon>
        <taxon>Sar</taxon>
        <taxon>Alveolata</taxon>
        <taxon>Dinophyceae</taxon>
        <taxon>Suessiales</taxon>
        <taxon>Symbiodiniaceae</taxon>
        <taxon>Symbiodinium</taxon>
    </lineage>
</organism>
<feature type="domain" description="EamA" evidence="3">
    <location>
        <begin position="55"/>
        <end position="193"/>
    </location>
</feature>
<dbReference type="Proteomes" id="UP000649617">
    <property type="component" value="Unassembled WGS sequence"/>
</dbReference>